<dbReference type="Gene3D" id="3.40.50.150">
    <property type="entry name" value="Vaccinia Virus protein VP39"/>
    <property type="match status" value="1"/>
</dbReference>
<evidence type="ECO:0000313" key="4">
    <source>
        <dbReference type="EMBL" id="GGD59695.1"/>
    </source>
</evidence>
<accession>A0A916YSZ4</accession>
<dbReference type="Proteomes" id="UP000609064">
    <property type="component" value="Unassembled WGS sequence"/>
</dbReference>
<name>A0A916YSZ4_9BACT</name>
<dbReference type="SUPFAM" id="SSF53335">
    <property type="entry name" value="S-adenosyl-L-methionine-dependent methyltransferases"/>
    <property type="match status" value="1"/>
</dbReference>
<gene>
    <name evidence="4" type="primary">tpm</name>
    <name evidence="4" type="ORF">GCM10011514_24580</name>
</gene>
<reference evidence="4" key="1">
    <citation type="journal article" date="2014" name="Int. J. Syst. Evol. Microbiol.">
        <title>Complete genome sequence of Corynebacterium casei LMG S-19264T (=DSM 44701T), isolated from a smear-ripened cheese.</title>
        <authorList>
            <consortium name="US DOE Joint Genome Institute (JGI-PGF)"/>
            <person name="Walter F."/>
            <person name="Albersmeier A."/>
            <person name="Kalinowski J."/>
            <person name="Ruckert C."/>
        </authorList>
    </citation>
    <scope>NUCLEOTIDE SEQUENCE</scope>
    <source>
        <strain evidence="4">CGMCC 1.15958</strain>
    </source>
</reference>
<dbReference type="AlphaFoldDB" id="A0A916YSZ4"/>
<proteinExistence type="predicted"/>
<keyword evidence="2" id="KW-0808">Transferase</keyword>
<dbReference type="PANTHER" id="PTHR10259:SF11">
    <property type="entry name" value="THIOPURINE S-METHYLTRANSFERASE"/>
    <property type="match status" value="1"/>
</dbReference>
<comment type="caution">
    <text evidence="4">The sequence shown here is derived from an EMBL/GenBank/DDBJ whole genome shotgun (WGS) entry which is preliminary data.</text>
</comment>
<dbReference type="InterPro" id="IPR008854">
    <property type="entry name" value="TPMT"/>
</dbReference>
<dbReference type="InterPro" id="IPR029063">
    <property type="entry name" value="SAM-dependent_MTases_sf"/>
</dbReference>
<dbReference type="EMBL" id="BMKK01000004">
    <property type="protein sequence ID" value="GGD59695.1"/>
    <property type="molecule type" value="Genomic_DNA"/>
</dbReference>
<keyword evidence="5" id="KW-1185">Reference proteome</keyword>
<evidence type="ECO:0000256" key="1">
    <source>
        <dbReference type="ARBA" id="ARBA00022603"/>
    </source>
</evidence>
<sequence length="230" mass="26639">MEASFWIKSWELGGFYTSFHRKDIHPYVLEYMTPEEIENKNILVPLCGKTVDMLYLAQYANKVIGVELVEEAILQFFSENNLSFQKLDDETFISGNIILLKKDFMSLSNQEIGKIDWIYDRASLVALPLEMRKDYLKAIDRLSDIGTKQLIITLEYFPLINSAPFNIPAEEVNDYYGEGHIVHHVESPNLPNHGMVRKWNLEYLIEHGFVTTKYANGLILKDKKLENSLV</sequence>
<keyword evidence="3" id="KW-0949">S-adenosyl-L-methionine</keyword>
<protein>
    <submittedName>
        <fullName evidence="4">Thiopurine S-methyltransferase</fullName>
    </submittedName>
</protein>
<evidence type="ECO:0000256" key="2">
    <source>
        <dbReference type="ARBA" id="ARBA00022679"/>
    </source>
</evidence>
<dbReference type="Pfam" id="PF05724">
    <property type="entry name" value="TPMT"/>
    <property type="match status" value="1"/>
</dbReference>
<keyword evidence="1" id="KW-0489">Methyltransferase</keyword>
<evidence type="ECO:0000256" key="3">
    <source>
        <dbReference type="ARBA" id="ARBA00022691"/>
    </source>
</evidence>
<dbReference type="PANTHER" id="PTHR10259">
    <property type="entry name" value="THIOPURINE S-METHYLTRANSFERASE"/>
    <property type="match status" value="1"/>
</dbReference>
<evidence type="ECO:0000313" key="5">
    <source>
        <dbReference type="Proteomes" id="UP000609064"/>
    </source>
</evidence>
<dbReference type="GO" id="GO:0032259">
    <property type="term" value="P:methylation"/>
    <property type="evidence" value="ECO:0007669"/>
    <property type="project" value="UniProtKB-KW"/>
</dbReference>
<reference evidence="4" key="2">
    <citation type="submission" date="2020-09" db="EMBL/GenBank/DDBJ databases">
        <authorList>
            <person name="Sun Q."/>
            <person name="Zhou Y."/>
        </authorList>
    </citation>
    <scope>NUCLEOTIDE SEQUENCE</scope>
    <source>
        <strain evidence="4">CGMCC 1.15958</strain>
    </source>
</reference>
<dbReference type="GO" id="GO:0008119">
    <property type="term" value="F:thiopurine S-methyltransferase activity"/>
    <property type="evidence" value="ECO:0007669"/>
    <property type="project" value="TreeGrafter"/>
</dbReference>
<organism evidence="4 5">
    <name type="scientific">Emticicia aquatilis</name>
    <dbReference type="NCBI Taxonomy" id="1537369"/>
    <lineage>
        <taxon>Bacteria</taxon>
        <taxon>Pseudomonadati</taxon>
        <taxon>Bacteroidota</taxon>
        <taxon>Cytophagia</taxon>
        <taxon>Cytophagales</taxon>
        <taxon>Leadbetterellaceae</taxon>
        <taxon>Emticicia</taxon>
    </lineage>
</organism>
<dbReference type="RefSeq" id="WP_188766380.1">
    <property type="nucleotide sequence ID" value="NZ_BMKK01000004.1"/>
</dbReference>
<dbReference type="PROSITE" id="PS51585">
    <property type="entry name" value="SAM_MT_TPMT"/>
    <property type="match status" value="1"/>
</dbReference>